<evidence type="ECO:0008006" key="5">
    <source>
        <dbReference type="Google" id="ProtNLM"/>
    </source>
</evidence>
<evidence type="ECO:0000313" key="3">
    <source>
        <dbReference type="Proteomes" id="UP000000390"/>
    </source>
</evidence>
<dbReference type="eggNOG" id="arCOG01084">
    <property type="taxonomic scope" value="Archaea"/>
</dbReference>
<evidence type="ECO:0000313" key="1">
    <source>
        <dbReference type="EMBL" id="ADJ16686.1"/>
    </source>
</evidence>
<dbReference type="GeneID" id="9421132"/>
<dbReference type="CDD" id="cd11537">
    <property type="entry name" value="NTP-PPase_RS21-C6_like"/>
    <property type="match status" value="1"/>
</dbReference>
<dbReference type="SUPFAM" id="SSF101386">
    <property type="entry name" value="all-alpha NTP pyrophosphatases"/>
    <property type="match status" value="1"/>
</dbReference>
<keyword evidence="4" id="KW-1185">Reference proteome</keyword>
<dbReference type="EMBL" id="CP002063">
    <property type="protein sequence ID" value="ADJ16686.1"/>
    <property type="molecule type" value="Genomic_DNA"/>
</dbReference>
<evidence type="ECO:0000313" key="4">
    <source>
        <dbReference type="Proteomes" id="UP000011645"/>
    </source>
</evidence>
<dbReference type="HOGENOM" id="CLU_110454_2_2_2"/>
<dbReference type="InterPro" id="IPR052555">
    <property type="entry name" value="dCTP_Pyrophosphatase"/>
</dbReference>
<organism evidence="1 3">
    <name type="scientific">Halalkalicoccus jeotgali (strain DSM 18796 / CECT 7217 / JCM 14584 / KCTC 4019 / B3)</name>
    <dbReference type="NCBI Taxonomy" id="795797"/>
    <lineage>
        <taxon>Archaea</taxon>
        <taxon>Methanobacteriati</taxon>
        <taxon>Methanobacteriota</taxon>
        <taxon>Stenosarchaea group</taxon>
        <taxon>Halobacteria</taxon>
        <taxon>Halobacteriales</taxon>
        <taxon>Halococcaceae</taxon>
        <taxon>Halalkalicoccus</taxon>
    </lineage>
</organism>
<dbReference type="Proteomes" id="UP000000390">
    <property type="component" value="Plasmid 1"/>
</dbReference>
<reference evidence="2 4" key="2">
    <citation type="journal article" date="2014" name="PLoS Genet.">
        <title>Phylogenetically driven sequencing of extremely halophilic archaea reveals strategies for static and dynamic osmo-response.</title>
        <authorList>
            <person name="Becker E.A."/>
            <person name="Seitzer P.M."/>
            <person name="Tritt A."/>
            <person name="Larsen D."/>
            <person name="Krusor M."/>
            <person name="Yao A.I."/>
            <person name="Wu D."/>
            <person name="Madern D."/>
            <person name="Eisen J.A."/>
            <person name="Darling A.E."/>
            <person name="Facciotti M.T."/>
        </authorList>
    </citation>
    <scope>NUCLEOTIDE SEQUENCE [LARGE SCALE GENOMIC DNA]</scope>
    <source>
        <strain evidence="2">B3</strain>
        <strain evidence="4">DSM 18796 / CECT 7217 / JCM 14584 / KCTC 4019 / B3</strain>
    </source>
</reference>
<gene>
    <name evidence="1" type="ordered locus">HacjB3_16681</name>
    <name evidence="2" type="ORF">C497_06059</name>
</gene>
<keyword evidence="1" id="KW-0614">Plasmid</keyword>
<dbReference type="GO" id="GO:0047429">
    <property type="term" value="F:nucleoside triphosphate diphosphatase activity"/>
    <property type="evidence" value="ECO:0007669"/>
    <property type="project" value="InterPro"/>
</dbReference>
<proteinExistence type="predicted"/>
<dbReference type="PIRSF" id="PIRSF029826">
    <property type="entry name" value="UCP029826_pph"/>
    <property type="match status" value="1"/>
</dbReference>
<dbReference type="EMBL" id="AOHV01000016">
    <property type="protein sequence ID" value="ELY39052.1"/>
    <property type="molecule type" value="Genomic_DNA"/>
</dbReference>
<dbReference type="PANTHER" id="PTHR46523">
    <property type="entry name" value="DCTP PYROPHOSPHATASE 1"/>
    <property type="match status" value="1"/>
</dbReference>
<dbReference type="Proteomes" id="UP000011645">
    <property type="component" value="Unassembled WGS sequence"/>
</dbReference>
<dbReference type="PATRIC" id="fig|795797.18.peg.3282"/>
<dbReference type="KEGG" id="hje:HacjB3_16681"/>
<sequence length="115" mass="13690">MQFDELNVAVREFCESRDWGQYHTPKDLAIGLVTESSELLELFRFKDRTEQLELLAESEKREDIEDELADILFFLLRFADLYDIDLEAALEQKLEKNGKRYPENEYKGSNEKYDE</sequence>
<name>D8JBN3_HALJB</name>
<dbReference type="RefSeq" id="WP_008415248.1">
    <property type="nucleotide sequence ID" value="NC_014298.1"/>
</dbReference>
<dbReference type="AlphaFoldDB" id="D8JBN3"/>
<dbReference type="Gene3D" id="1.10.287.1080">
    <property type="entry name" value="MazG-like"/>
    <property type="match status" value="1"/>
</dbReference>
<evidence type="ECO:0000313" key="2">
    <source>
        <dbReference type="EMBL" id="ELY39052.1"/>
    </source>
</evidence>
<accession>D8JBN3</accession>
<dbReference type="PANTHER" id="PTHR46523:SF1">
    <property type="entry name" value="DCTP PYROPHOSPHATASE 1"/>
    <property type="match status" value="1"/>
</dbReference>
<dbReference type="InterPro" id="IPR025984">
    <property type="entry name" value="DCTPP"/>
</dbReference>
<dbReference type="Pfam" id="PF12643">
    <property type="entry name" value="MazG-like"/>
    <property type="match status" value="1"/>
</dbReference>
<dbReference type="OrthoDB" id="147562at2157"/>
<protein>
    <recommendedName>
        <fullName evidence="5">MazG nucleotide pyrophosphohydrolase</fullName>
    </recommendedName>
</protein>
<geneLocation type="plasmid" evidence="1 3">
    <name>1</name>
</geneLocation>
<reference evidence="1 3" key="1">
    <citation type="journal article" date="2010" name="J. Bacteriol.">
        <title>Complete genome sequence of Halalkalicoccus jeotgali B3(T), an extremely halophilic archaeon.</title>
        <authorList>
            <person name="Roh S.W."/>
            <person name="Nam Y.D."/>
            <person name="Nam S.H."/>
            <person name="Choi S.H."/>
            <person name="Park H.S."/>
            <person name="Bae J.W."/>
        </authorList>
    </citation>
    <scope>NUCLEOTIDE SEQUENCE [LARGE SCALE GENOMIC DNA]</scope>
    <source>
        <strain evidence="1">B3</strain>
        <strain evidence="3">DSM 18796 / CECT 7217 / JCM 14584 / KCTC 4019 / B3</strain>
        <plasmid evidence="3">1</plasmid>
    </source>
</reference>
<dbReference type="GO" id="GO:0009143">
    <property type="term" value="P:nucleoside triphosphate catabolic process"/>
    <property type="evidence" value="ECO:0007669"/>
    <property type="project" value="InterPro"/>
</dbReference>